<evidence type="ECO:0000313" key="2">
    <source>
        <dbReference type="Proteomes" id="UP000533533"/>
    </source>
</evidence>
<dbReference type="EMBL" id="JACHVZ010000032">
    <property type="protein sequence ID" value="MBB2932790.1"/>
    <property type="molecule type" value="Genomic_DNA"/>
</dbReference>
<keyword evidence="2" id="KW-1185">Reference proteome</keyword>
<evidence type="ECO:0000313" key="1">
    <source>
        <dbReference type="EMBL" id="MBB2932790.1"/>
    </source>
</evidence>
<dbReference type="RefSeq" id="WP_110388631.1">
    <property type="nucleotide sequence ID" value="NZ_JACHVZ010000032.1"/>
</dbReference>
<accession>A0ABR6G1A4</accession>
<proteinExistence type="predicted"/>
<protein>
    <submittedName>
        <fullName evidence="1">Uncharacterized protein</fullName>
    </submittedName>
</protein>
<sequence length="212" mass="22692">MPGIALDTVAVFQQRVATFSPSYIADWDAWLATAAQARPARLGKILRKWQACRPNTMRRDAAAAVHDAPYLDDLLARAAPHVAVLSTFDLADPSALGNPSNISALDSLWSVFEQLSYQGRARGGIAGSVGISKAVMLVTDGRVGPAFDTEVRTALGLGKIRNALEWHSALRVASHDIQAFHRATGVAFAAAKPRGFETLANGRVYDMALGPR</sequence>
<gene>
    <name evidence="1" type="ORF">FHX59_007278</name>
</gene>
<reference evidence="1 2" key="1">
    <citation type="submission" date="2020-08" db="EMBL/GenBank/DDBJ databases">
        <title>Genomic Encyclopedia of Type Strains, Phase IV (KMG-V): Genome sequencing to study the core and pangenomes of soil and plant-associated prokaryotes.</title>
        <authorList>
            <person name="Whitman W."/>
        </authorList>
    </citation>
    <scope>NUCLEOTIDE SEQUENCE [LARGE SCALE GENOMIC DNA]</scope>
    <source>
        <strain evidence="1 2">SRMrh-85</strain>
    </source>
</reference>
<organism evidence="1 2">
    <name type="scientific">Paraburkholderia silvatlantica</name>
    <dbReference type="NCBI Taxonomy" id="321895"/>
    <lineage>
        <taxon>Bacteria</taxon>
        <taxon>Pseudomonadati</taxon>
        <taxon>Pseudomonadota</taxon>
        <taxon>Betaproteobacteria</taxon>
        <taxon>Burkholderiales</taxon>
        <taxon>Burkholderiaceae</taxon>
        <taxon>Paraburkholderia</taxon>
    </lineage>
</organism>
<dbReference type="Proteomes" id="UP000533533">
    <property type="component" value="Unassembled WGS sequence"/>
</dbReference>
<comment type="caution">
    <text evidence="1">The sequence shown here is derived from an EMBL/GenBank/DDBJ whole genome shotgun (WGS) entry which is preliminary data.</text>
</comment>
<name>A0ABR6G1A4_9BURK</name>